<feature type="domain" description="4Fe-4S ferredoxin-type" evidence="5">
    <location>
        <begin position="37"/>
        <end position="68"/>
    </location>
</feature>
<dbReference type="NCBIfam" id="TIGR01317">
    <property type="entry name" value="GOGAT_sm_gam"/>
    <property type="match status" value="1"/>
</dbReference>
<dbReference type="PANTHER" id="PTHR43100">
    <property type="entry name" value="GLUTAMATE SYNTHASE [NADPH] SMALL CHAIN"/>
    <property type="match status" value="1"/>
</dbReference>
<sequence>MGDPKGFMTTPRQTPTRRPVDLRLMDWREVYEDFPQKTLEAQAGRCMNCGIPFCHQGCPLGNLIPEWNDLVYRQDWREAIERLHATNNFPEFTGTLCPAPCEAACVLAINDDAVTIKQVEIEIVDKAWDEGWVTPQVPEARTGKKVAVVGSGPAGLAAAQQLTRVGHDVVVFERADRIGGLLRYGIPEFKMEKARLDRRLEQMVAEGTHFRASVDVGTDVTVEQLRAEYDAIVLAGGATAWRDLPADGREAEGVYQAMEFLPWANHVQQGDLDAPPVSAEGKDVVIIGGGDTGADCLGTSHRQGARSVTQLEIMPTPPEHRTDGMPWPTYPMVYRVSSAHEEGGERLFSVNTTEFVKDADGKLAGIRIVEVKRGDNGFEPVGGTEQELPAQLVLLAMGFVGPEKGALLNDLEVDLDERGNVARDERYMSSADGVFVAGDMGRGQSLIVWAISEGRSAAAGVDEYLTGRTVLPRPIDPTDRQIA</sequence>
<evidence type="ECO:0000256" key="4">
    <source>
        <dbReference type="ARBA" id="ARBA00029440"/>
    </source>
</evidence>
<evidence type="ECO:0000256" key="1">
    <source>
        <dbReference type="ARBA" id="ARBA00022605"/>
    </source>
</evidence>
<name>A0ABU8T5P1_9PSEU</name>
<dbReference type="InterPro" id="IPR023753">
    <property type="entry name" value="FAD/NAD-binding_dom"/>
</dbReference>
<dbReference type="Gene3D" id="3.50.50.60">
    <property type="entry name" value="FAD/NAD(P)-binding domain"/>
    <property type="match status" value="3"/>
</dbReference>
<accession>A0ABU8T5P1</accession>
<dbReference type="Gene3D" id="1.10.1060.10">
    <property type="entry name" value="Alpha-helical ferredoxin"/>
    <property type="match status" value="1"/>
</dbReference>
<dbReference type="PANTHER" id="PTHR43100:SF1">
    <property type="entry name" value="GLUTAMATE SYNTHASE [NADPH] SMALL CHAIN"/>
    <property type="match status" value="1"/>
</dbReference>
<keyword evidence="2" id="KW-0560">Oxidoreductase</keyword>
<evidence type="ECO:0000313" key="6">
    <source>
        <dbReference type="EMBL" id="MEJ8279047.1"/>
    </source>
</evidence>
<evidence type="ECO:0000259" key="5">
    <source>
        <dbReference type="PROSITE" id="PS51379"/>
    </source>
</evidence>
<dbReference type="Proteomes" id="UP001364211">
    <property type="component" value="Unassembled WGS sequence"/>
</dbReference>
<evidence type="ECO:0000313" key="7">
    <source>
        <dbReference type="Proteomes" id="UP001364211"/>
    </source>
</evidence>
<dbReference type="InterPro" id="IPR028261">
    <property type="entry name" value="DPD_II"/>
</dbReference>
<evidence type="ECO:0000256" key="3">
    <source>
        <dbReference type="ARBA" id="ARBA00023164"/>
    </source>
</evidence>
<dbReference type="PRINTS" id="PR00419">
    <property type="entry name" value="ADXRDTASE"/>
</dbReference>
<dbReference type="InterPro" id="IPR006005">
    <property type="entry name" value="Glut_synth_ssu1"/>
</dbReference>
<reference evidence="6 7" key="1">
    <citation type="submission" date="2024-03" db="EMBL/GenBank/DDBJ databases">
        <title>Draft genome sequence of Pseudonocardia sp. DW16-2.</title>
        <authorList>
            <person name="Duangmal K."/>
        </authorList>
    </citation>
    <scope>NUCLEOTIDE SEQUENCE [LARGE SCALE GENOMIC DNA]</scope>
    <source>
        <strain evidence="6 7">DW16-2</strain>
    </source>
</reference>
<dbReference type="PROSITE" id="PS51379">
    <property type="entry name" value="4FE4S_FER_2"/>
    <property type="match status" value="1"/>
</dbReference>
<dbReference type="InterPro" id="IPR036188">
    <property type="entry name" value="FAD/NAD-bd_sf"/>
</dbReference>
<protein>
    <submittedName>
        <fullName evidence="6">Glutamate synthase subunit beta</fullName>
    </submittedName>
</protein>
<dbReference type="InterPro" id="IPR051394">
    <property type="entry name" value="Glutamate_Synthase"/>
</dbReference>
<dbReference type="Pfam" id="PF14691">
    <property type="entry name" value="Fer4_20"/>
    <property type="match status" value="1"/>
</dbReference>
<keyword evidence="3" id="KW-0314">Glutamate biosynthesis</keyword>
<dbReference type="Pfam" id="PF07992">
    <property type="entry name" value="Pyr_redox_2"/>
    <property type="match status" value="2"/>
</dbReference>
<gene>
    <name evidence="6" type="ORF">WJX68_08910</name>
</gene>
<dbReference type="SUPFAM" id="SSF51971">
    <property type="entry name" value="Nucleotide-binding domain"/>
    <property type="match status" value="2"/>
</dbReference>
<comment type="pathway">
    <text evidence="4">Amino-acid biosynthesis.</text>
</comment>
<dbReference type="InterPro" id="IPR017896">
    <property type="entry name" value="4Fe4S_Fe-S-bd"/>
</dbReference>
<comment type="caution">
    <text evidence="6">The sequence shown here is derived from an EMBL/GenBank/DDBJ whole genome shotgun (WGS) entry which is preliminary data.</text>
</comment>
<keyword evidence="1" id="KW-0028">Amino-acid biosynthesis</keyword>
<dbReference type="RefSeq" id="WP_340287921.1">
    <property type="nucleotide sequence ID" value="NZ_JBBJUP010000006.1"/>
</dbReference>
<dbReference type="InterPro" id="IPR009051">
    <property type="entry name" value="Helical_ferredxn"/>
</dbReference>
<dbReference type="EMBL" id="JBBJUP010000006">
    <property type="protein sequence ID" value="MEJ8279047.1"/>
    <property type="molecule type" value="Genomic_DNA"/>
</dbReference>
<organism evidence="6 7">
    <name type="scientific">Pseudonocardia spirodelae</name>
    <dbReference type="NCBI Taxonomy" id="3133431"/>
    <lineage>
        <taxon>Bacteria</taxon>
        <taxon>Bacillati</taxon>
        <taxon>Actinomycetota</taxon>
        <taxon>Actinomycetes</taxon>
        <taxon>Pseudonocardiales</taxon>
        <taxon>Pseudonocardiaceae</taxon>
        <taxon>Pseudonocardia</taxon>
    </lineage>
</organism>
<proteinExistence type="predicted"/>
<keyword evidence="7" id="KW-1185">Reference proteome</keyword>
<dbReference type="SUPFAM" id="SSF46548">
    <property type="entry name" value="alpha-helical ferredoxin"/>
    <property type="match status" value="1"/>
</dbReference>
<evidence type="ECO:0000256" key="2">
    <source>
        <dbReference type="ARBA" id="ARBA00023002"/>
    </source>
</evidence>